<dbReference type="PANTHER" id="PTHR35458">
    <property type="entry name" value="SLR0755 PROTEIN"/>
    <property type="match status" value="1"/>
</dbReference>
<gene>
    <name evidence="2" type="ORF">KK083_02150</name>
</gene>
<dbReference type="EMBL" id="JAHESF010000002">
    <property type="protein sequence ID" value="MBT1695660.1"/>
    <property type="molecule type" value="Genomic_DNA"/>
</dbReference>
<dbReference type="AlphaFoldDB" id="A0AAP2DG06"/>
<name>A0AAP2DG06_9BACT</name>
<sequence length="211" mass="24590">MDGILRIGIFYDGSHFTYAQNYFYGRKLGWLSFQPFHRLIEDYTRRHYQSFIDCKVVYAAWYQGLFTTTTATEKNLKLDRNRHHDLMHAGIETKFHPMSQSQGEKGIDVAMAIDILQIGMEGIMDVAILVTGDGDFVPLVRALMKRGMTVIVAHFEYEENGRKSFANERLKEACNHVLNINSLEKDKEYKNQFRSLFKEFKGEELQTLMLK</sequence>
<comment type="caution">
    <text evidence="2">The sequence shown here is derived from an EMBL/GenBank/DDBJ whole genome shotgun (WGS) entry which is preliminary data.</text>
</comment>
<reference evidence="2 3" key="1">
    <citation type="submission" date="2021-05" db="EMBL/GenBank/DDBJ databases">
        <title>A Polyphasic approach of four new species of the genus Ohtaekwangia: Ohtaekwangia histidinii sp. nov., Ohtaekwangia cretensis sp. nov., Ohtaekwangia indiensis sp. nov., Ohtaekwangia reichenbachii sp. nov. from diverse environment.</title>
        <authorList>
            <person name="Octaviana S."/>
        </authorList>
    </citation>
    <scope>NUCLEOTIDE SEQUENCE [LARGE SCALE GENOMIC DNA]</scope>
    <source>
        <strain evidence="2 3">PWU4</strain>
    </source>
</reference>
<keyword evidence="3" id="KW-1185">Reference proteome</keyword>
<evidence type="ECO:0000313" key="2">
    <source>
        <dbReference type="EMBL" id="MBT1695660.1"/>
    </source>
</evidence>
<dbReference type="InterPro" id="IPR021139">
    <property type="entry name" value="NYN"/>
</dbReference>
<proteinExistence type="predicted"/>
<dbReference type="Proteomes" id="UP001319200">
    <property type="component" value="Unassembled WGS sequence"/>
</dbReference>
<evidence type="ECO:0000313" key="3">
    <source>
        <dbReference type="Proteomes" id="UP001319200"/>
    </source>
</evidence>
<dbReference type="InterPro" id="IPR047140">
    <property type="entry name" value="LabA"/>
</dbReference>
<feature type="domain" description="NYN" evidence="1">
    <location>
        <begin position="6"/>
        <end position="179"/>
    </location>
</feature>
<protein>
    <submittedName>
        <fullName evidence="2">NYN domain-containing protein</fullName>
    </submittedName>
</protein>
<organism evidence="2 3">
    <name type="scientific">Chryseosolibacter histidini</name>
    <dbReference type="NCBI Taxonomy" id="2782349"/>
    <lineage>
        <taxon>Bacteria</taxon>
        <taxon>Pseudomonadati</taxon>
        <taxon>Bacteroidota</taxon>
        <taxon>Cytophagia</taxon>
        <taxon>Cytophagales</taxon>
        <taxon>Chryseotaleaceae</taxon>
        <taxon>Chryseosolibacter</taxon>
    </lineage>
</organism>
<dbReference type="Gene3D" id="3.40.50.1010">
    <property type="entry name" value="5'-nuclease"/>
    <property type="match status" value="1"/>
</dbReference>
<dbReference type="Pfam" id="PF01936">
    <property type="entry name" value="NYN"/>
    <property type="match status" value="1"/>
</dbReference>
<accession>A0AAP2DG06</accession>
<dbReference type="RefSeq" id="WP_254160218.1">
    <property type="nucleotide sequence ID" value="NZ_JAHESF010000002.1"/>
</dbReference>
<evidence type="ECO:0000259" key="1">
    <source>
        <dbReference type="Pfam" id="PF01936"/>
    </source>
</evidence>
<dbReference type="GO" id="GO:0004540">
    <property type="term" value="F:RNA nuclease activity"/>
    <property type="evidence" value="ECO:0007669"/>
    <property type="project" value="InterPro"/>
</dbReference>
<dbReference type="PANTHER" id="PTHR35458:SF8">
    <property type="entry name" value="SLR0650 PROTEIN"/>
    <property type="match status" value="1"/>
</dbReference>